<evidence type="ECO:0000256" key="1">
    <source>
        <dbReference type="SAM" id="MobiDB-lite"/>
    </source>
</evidence>
<protein>
    <submittedName>
        <fullName evidence="2">Uncharacterized protein</fullName>
    </submittedName>
</protein>
<dbReference type="Proteomes" id="UP001151760">
    <property type="component" value="Unassembled WGS sequence"/>
</dbReference>
<dbReference type="EMBL" id="BQNB010020957">
    <property type="protein sequence ID" value="GJU01368.1"/>
    <property type="molecule type" value="Genomic_DNA"/>
</dbReference>
<feature type="non-terminal residue" evidence="2">
    <location>
        <position position="1"/>
    </location>
</feature>
<feature type="region of interest" description="Disordered" evidence="1">
    <location>
        <begin position="56"/>
        <end position="100"/>
    </location>
</feature>
<accession>A0ABQ5IQ85</accession>
<name>A0ABQ5IQ85_9ASTR</name>
<reference evidence="2" key="2">
    <citation type="submission" date="2022-01" db="EMBL/GenBank/DDBJ databases">
        <authorList>
            <person name="Yamashiro T."/>
            <person name="Shiraishi A."/>
            <person name="Satake H."/>
            <person name="Nakayama K."/>
        </authorList>
    </citation>
    <scope>NUCLEOTIDE SEQUENCE</scope>
</reference>
<reference evidence="2" key="1">
    <citation type="journal article" date="2022" name="Int. J. Mol. Sci.">
        <title>Draft Genome of Tanacetum Coccineum: Genomic Comparison of Closely Related Tanacetum-Family Plants.</title>
        <authorList>
            <person name="Yamashiro T."/>
            <person name="Shiraishi A."/>
            <person name="Nakayama K."/>
            <person name="Satake H."/>
        </authorList>
    </citation>
    <scope>NUCLEOTIDE SEQUENCE</scope>
</reference>
<proteinExistence type="predicted"/>
<evidence type="ECO:0000313" key="3">
    <source>
        <dbReference type="Proteomes" id="UP001151760"/>
    </source>
</evidence>
<feature type="compositionally biased region" description="Basic and acidic residues" evidence="1">
    <location>
        <begin position="74"/>
        <end position="100"/>
    </location>
</feature>
<evidence type="ECO:0000313" key="2">
    <source>
        <dbReference type="EMBL" id="GJU01368.1"/>
    </source>
</evidence>
<sequence>RIARVHESTSSFNVEEWEDIQARVEADEKLVQRLQAKEREKYTEAEQARMLAEAVPELAAKSSKRAAQEELDQESSKRQKTGESSELAKEPRDKEADKLSQEELQQMMIIVPEQGMNVESLQTKYPIIDWEIYTKGTRKYWKITRVGNHTKVHHLFDDMLKAFDRDDLVMLWSLVKEKFNSTEPTDDKEREIWLYDSCGVHHVSIEKGIDIYMLVEKEYPLSRETLTLMLVAKLLVDQDNKMSRELLKKIFMQAERPRRCSVWKNPLREQGLIQET</sequence>
<organism evidence="2 3">
    <name type="scientific">Tanacetum coccineum</name>
    <dbReference type="NCBI Taxonomy" id="301880"/>
    <lineage>
        <taxon>Eukaryota</taxon>
        <taxon>Viridiplantae</taxon>
        <taxon>Streptophyta</taxon>
        <taxon>Embryophyta</taxon>
        <taxon>Tracheophyta</taxon>
        <taxon>Spermatophyta</taxon>
        <taxon>Magnoliopsida</taxon>
        <taxon>eudicotyledons</taxon>
        <taxon>Gunneridae</taxon>
        <taxon>Pentapetalae</taxon>
        <taxon>asterids</taxon>
        <taxon>campanulids</taxon>
        <taxon>Asterales</taxon>
        <taxon>Asteraceae</taxon>
        <taxon>Asteroideae</taxon>
        <taxon>Anthemideae</taxon>
        <taxon>Anthemidinae</taxon>
        <taxon>Tanacetum</taxon>
    </lineage>
</organism>
<comment type="caution">
    <text evidence="2">The sequence shown here is derived from an EMBL/GenBank/DDBJ whole genome shotgun (WGS) entry which is preliminary data.</text>
</comment>
<gene>
    <name evidence="2" type="ORF">Tco_1111706</name>
</gene>
<keyword evidence="3" id="KW-1185">Reference proteome</keyword>